<evidence type="ECO:0000313" key="2">
    <source>
        <dbReference type="EMBL" id="NCI50854.1"/>
    </source>
</evidence>
<gene>
    <name evidence="2" type="ORF">GWC95_13025</name>
</gene>
<accession>A0ABW9ZX94</accession>
<sequence>MKTIRIAAAFLLATVLSAGAMAQQQSTADQKEQLVVPLSEPGKPYKLNVHMIYGSIRVVGYEGKDLVIDITQEERESKKSKMKIRDKDRTIDMEVNTNVNVNINGSSRDNNNAGMKRITAGRKLDVSAEEKNNSVTVHTSAMTPVSLVIKVPMTESKMKITTINDGDLIVQNVNGEFEVNNVNGPITMSGISGSVVASAINDNMKISFKSIDPKAAMAFSSLNGNIDVTFPATLKANVKLKTDNGEMFTDFDIDADKTAVPPKKTSSNGTYRINIENWVYGKINAGGPELMMKNMNGNIYIRKAKG</sequence>
<keyword evidence="1" id="KW-0732">Signal</keyword>
<proteinExistence type="predicted"/>
<evidence type="ECO:0000256" key="1">
    <source>
        <dbReference type="SAM" id="SignalP"/>
    </source>
</evidence>
<dbReference type="Proteomes" id="UP000753802">
    <property type="component" value="Unassembled WGS sequence"/>
</dbReference>
<evidence type="ECO:0000313" key="3">
    <source>
        <dbReference type="Proteomes" id="UP000753802"/>
    </source>
</evidence>
<feature type="signal peptide" evidence="1">
    <location>
        <begin position="1"/>
        <end position="22"/>
    </location>
</feature>
<name>A0ABW9ZX94_9BACT</name>
<dbReference type="EMBL" id="JAACJS010000015">
    <property type="protein sequence ID" value="NCI50854.1"/>
    <property type="molecule type" value="Genomic_DNA"/>
</dbReference>
<reference evidence="2 3" key="1">
    <citation type="submission" date="2020-01" db="EMBL/GenBank/DDBJ databases">
        <title>Genome analysis.</title>
        <authorList>
            <person name="Wu S."/>
            <person name="Wang G."/>
        </authorList>
    </citation>
    <scope>NUCLEOTIDE SEQUENCE [LARGE SCALE GENOMIC DNA]</scope>
    <source>
        <strain evidence="2 3">SYL130</strain>
    </source>
</reference>
<organism evidence="2 3">
    <name type="scientific">Sediminibacterium roseum</name>
    <dbReference type="NCBI Taxonomy" id="1978412"/>
    <lineage>
        <taxon>Bacteria</taxon>
        <taxon>Pseudomonadati</taxon>
        <taxon>Bacteroidota</taxon>
        <taxon>Chitinophagia</taxon>
        <taxon>Chitinophagales</taxon>
        <taxon>Chitinophagaceae</taxon>
        <taxon>Sediminibacterium</taxon>
    </lineage>
</organism>
<dbReference type="RefSeq" id="WP_161819161.1">
    <property type="nucleotide sequence ID" value="NZ_JAACJS010000015.1"/>
</dbReference>
<comment type="caution">
    <text evidence="2">The sequence shown here is derived from an EMBL/GenBank/DDBJ whole genome shotgun (WGS) entry which is preliminary data.</text>
</comment>
<feature type="chain" id="PRO_5046482008" evidence="1">
    <location>
        <begin position="23"/>
        <end position="306"/>
    </location>
</feature>
<protein>
    <submittedName>
        <fullName evidence="2">DUF4097 domain-containing protein</fullName>
    </submittedName>
</protein>
<keyword evidence="3" id="KW-1185">Reference proteome</keyword>